<keyword evidence="8" id="KW-0325">Glycoprotein</keyword>
<feature type="chain" id="PRO_5035790477" description="RNA-binding protein 8A" evidence="14">
    <location>
        <begin position="17"/>
        <end position="739"/>
    </location>
</feature>
<dbReference type="EMBL" id="CAJGYM010000003">
    <property type="protein sequence ID" value="CAD6186047.1"/>
    <property type="molecule type" value="Genomic_DNA"/>
</dbReference>
<comment type="similarity">
    <text evidence="1">Belongs to the GILT family.</text>
</comment>
<dbReference type="GO" id="GO:0006338">
    <property type="term" value="P:chromatin remodeling"/>
    <property type="evidence" value="ECO:0007669"/>
    <property type="project" value="InterPro"/>
</dbReference>
<dbReference type="Pfam" id="PF21459">
    <property type="entry name" value="INI1_DNA-bd"/>
    <property type="match status" value="1"/>
</dbReference>
<dbReference type="InterPro" id="IPR000504">
    <property type="entry name" value="RRM_dom"/>
</dbReference>
<keyword evidence="5 13" id="KW-0507">mRNA processing</keyword>
<comment type="similarity">
    <text evidence="2 13">Belongs to the RBM8A family.</text>
</comment>
<evidence type="ECO:0000256" key="11">
    <source>
        <dbReference type="ARBA" id="ARBA00077711"/>
    </source>
</evidence>
<evidence type="ECO:0000256" key="7">
    <source>
        <dbReference type="ARBA" id="ARBA00022884"/>
    </source>
</evidence>
<dbReference type="GO" id="GO:0005737">
    <property type="term" value="C:cytoplasm"/>
    <property type="evidence" value="ECO:0007669"/>
    <property type="project" value="UniProtKB-SubCell"/>
</dbReference>
<dbReference type="CDD" id="cd12324">
    <property type="entry name" value="RRM_RBM8"/>
    <property type="match status" value="1"/>
</dbReference>
<evidence type="ECO:0000256" key="8">
    <source>
        <dbReference type="ARBA" id="ARBA00023180"/>
    </source>
</evidence>
<accession>A0A8S1GQT3</accession>
<keyword evidence="4 13" id="KW-0963">Cytoplasm</keyword>
<keyword evidence="14" id="KW-0732">Signal</keyword>
<comment type="subunit">
    <text evidence="13">Heterodimer with MAGOH. Part of the mRNA splicing-dependent exon junction complex (EJC) complex; the core complex contains CASC3, EIF4A3, MAGOH and RBM8A.</text>
</comment>
<dbReference type="InterPro" id="IPR004911">
    <property type="entry name" value="Interferon-induced_GILT"/>
</dbReference>
<dbReference type="InterPro" id="IPR033744">
    <property type="entry name" value="RRM_RBM8"/>
</dbReference>
<protein>
    <recommendedName>
        <fullName evidence="11 13">RNA-binding protein 8A</fullName>
    </recommendedName>
</protein>
<proteinExistence type="inferred from homology"/>
<evidence type="ECO:0000256" key="5">
    <source>
        <dbReference type="ARBA" id="ARBA00022664"/>
    </source>
</evidence>
<dbReference type="PRINTS" id="PR01738">
    <property type="entry name" value="RNABINDINGM8"/>
</dbReference>
<evidence type="ECO:0000256" key="2">
    <source>
        <dbReference type="ARBA" id="ARBA00007987"/>
    </source>
</evidence>
<comment type="caution">
    <text evidence="16">The sequence shown here is derived from an EMBL/GenBank/DDBJ whole genome shotgun (WGS) entry which is preliminary data.</text>
</comment>
<sequence>MWLLLVLGAFAAVADAQMVNVTIFTESQCPYCTRLLREQIWPFYVTRPGIMNLQIIPFGKGDCTYDYNRNFHCTCMHGPTECDLNRLQNCAISYFPRRHLGLVTCLQGLTSLREGFARCLSRLSPNTQRKLIECATTQTGELLNYYSMVNTHRAGVRIWPTMYVNGIFFDRSYPVETKLCEHTNWPMAAPIAVTMSSADFGRAVESASFPVESGKFSEMSKTLAQTYGPRPQSFSMDDSGEKFYIGSEIGAYLRLHRGTLYKKYPLLWRKVATPEDKDKLKQIALSNAFLHTNIMLIKAVEVDDLLDGNEEKYRAAGSAPATPRVDNGNKNPIKALNSSWAGQQVTSGSHHLESVPCSCPNAHARGRVKPRELAYSAEDLEMARRVAENADEPEDLVPIRLDMELDGIKLRDTFCYNRHEKLITPEMVAEIMCDDLDLPTTTFQPAIAAAIYQQLEAATEAPPLDHNILDQRAVLKLNINVGNQSLVDQFEWDMSDPNNSPEEFARNLCTELGLGGEFASGIAYSIRGQLQWNQRTYAFSESPLATVECSFRNPTEVEAWGPFLETLTDAEIEKKMRDQDRNTRRMRRLIMSDTVDDVEMSDVGAGAAKSKGRGVGQQKNRERITYDVMEEDTDSGAAAATNGAPQRSVEGWIVFVTGIHEEATEDDVHDKFSDYGEIRNLHLNLDRRTGFLKGYALVEYSTQKEATAAIEALNGADLLGQQIQVDWCFVKGKKSSGRR</sequence>
<evidence type="ECO:0000256" key="1">
    <source>
        <dbReference type="ARBA" id="ARBA00005679"/>
    </source>
</evidence>
<keyword evidence="7 12" id="KW-0694">RNA-binding</keyword>
<keyword evidence="9 13" id="KW-0508">mRNA splicing</keyword>
<keyword evidence="17" id="KW-1185">Reference proteome</keyword>
<dbReference type="InterPro" id="IPR035979">
    <property type="entry name" value="RBD_domain_sf"/>
</dbReference>
<dbReference type="Gene3D" id="3.30.70.330">
    <property type="match status" value="1"/>
</dbReference>
<dbReference type="InterPro" id="IPR008111">
    <property type="entry name" value="RNA-bd_8"/>
</dbReference>
<dbReference type="FunFam" id="3.30.70.330:FF:000525">
    <property type="entry name" value="RNA-binding protein 8A"/>
    <property type="match status" value="1"/>
</dbReference>
<dbReference type="SMART" id="SM00360">
    <property type="entry name" value="RRM"/>
    <property type="match status" value="1"/>
</dbReference>
<keyword evidence="10 13" id="KW-0539">Nucleus</keyword>
<evidence type="ECO:0000313" key="17">
    <source>
        <dbReference type="Proteomes" id="UP000835052"/>
    </source>
</evidence>
<dbReference type="Pfam" id="PF00076">
    <property type="entry name" value="RRM_1"/>
    <property type="match status" value="1"/>
</dbReference>
<keyword evidence="3 13" id="KW-0813">Transport</keyword>
<evidence type="ECO:0000313" key="16">
    <source>
        <dbReference type="EMBL" id="CAD6186047.1"/>
    </source>
</evidence>
<evidence type="ECO:0000256" key="3">
    <source>
        <dbReference type="ARBA" id="ARBA00022448"/>
    </source>
</evidence>
<evidence type="ECO:0000256" key="14">
    <source>
        <dbReference type="SAM" id="SignalP"/>
    </source>
</evidence>
<dbReference type="GO" id="GO:0000228">
    <property type="term" value="C:nuclear chromosome"/>
    <property type="evidence" value="ECO:0007669"/>
    <property type="project" value="InterPro"/>
</dbReference>
<organism evidence="16 17">
    <name type="scientific">Caenorhabditis auriculariae</name>
    <dbReference type="NCBI Taxonomy" id="2777116"/>
    <lineage>
        <taxon>Eukaryota</taxon>
        <taxon>Metazoa</taxon>
        <taxon>Ecdysozoa</taxon>
        <taxon>Nematoda</taxon>
        <taxon>Chromadorea</taxon>
        <taxon>Rhabditida</taxon>
        <taxon>Rhabditina</taxon>
        <taxon>Rhabditomorpha</taxon>
        <taxon>Rhabditoidea</taxon>
        <taxon>Rhabditidae</taxon>
        <taxon>Peloderinae</taxon>
        <taxon>Caenorhabditis</taxon>
    </lineage>
</organism>
<dbReference type="GO" id="GO:0008380">
    <property type="term" value="P:RNA splicing"/>
    <property type="evidence" value="ECO:0007669"/>
    <property type="project" value="UniProtKB-KW"/>
</dbReference>
<dbReference type="GO" id="GO:0016671">
    <property type="term" value="F:oxidoreductase activity, acting on a sulfur group of donors, disulfide as acceptor"/>
    <property type="evidence" value="ECO:0007669"/>
    <property type="project" value="InterPro"/>
</dbReference>
<comment type="subcellular location">
    <subcellularLocation>
        <location evidence="13">Nucleus</location>
    </subcellularLocation>
    <subcellularLocation>
        <location evidence="13">Nucleus speckle</location>
    </subcellularLocation>
    <subcellularLocation>
        <location evidence="13">Cytoplasm</location>
    </subcellularLocation>
</comment>
<dbReference type="GO" id="GO:0051028">
    <property type="term" value="P:mRNA transport"/>
    <property type="evidence" value="ECO:0007669"/>
    <property type="project" value="UniProtKB-KW"/>
</dbReference>
<dbReference type="PROSITE" id="PS50102">
    <property type="entry name" value="RRM"/>
    <property type="match status" value="1"/>
</dbReference>
<dbReference type="InterPro" id="IPR012677">
    <property type="entry name" value="Nucleotide-bd_a/b_plait_sf"/>
</dbReference>
<evidence type="ECO:0000256" key="13">
    <source>
        <dbReference type="RuleBase" id="RU361239"/>
    </source>
</evidence>
<evidence type="ECO:0000256" key="6">
    <source>
        <dbReference type="ARBA" id="ARBA00022845"/>
    </source>
</evidence>
<dbReference type="GO" id="GO:0006397">
    <property type="term" value="P:mRNA processing"/>
    <property type="evidence" value="ECO:0007669"/>
    <property type="project" value="UniProtKB-KW"/>
</dbReference>
<evidence type="ECO:0000256" key="4">
    <source>
        <dbReference type="ARBA" id="ARBA00022490"/>
    </source>
</evidence>
<dbReference type="GO" id="GO:0003729">
    <property type="term" value="F:mRNA binding"/>
    <property type="evidence" value="ECO:0007669"/>
    <property type="project" value="InterPro"/>
</dbReference>
<dbReference type="SUPFAM" id="SSF54928">
    <property type="entry name" value="RNA-binding domain, RBD"/>
    <property type="match status" value="1"/>
</dbReference>
<dbReference type="InterPro" id="IPR048664">
    <property type="entry name" value="INI1_DNA-bd"/>
</dbReference>
<dbReference type="CDD" id="cd21086">
    <property type="entry name" value="WH_NTD_SMARCB1"/>
    <property type="match status" value="1"/>
</dbReference>
<dbReference type="GO" id="GO:0016607">
    <property type="term" value="C:nuclear speck"/>
    <property type="evidence" value="ECO:0007669"/>
    <property type="project" value="UniProtKB-SubCell"/>
</dbReference>
<name>A0A8S1GQT3_9PELO</name>
<evidence type="ECO:0000256" key="9">
    <source>
        <dbReference type="ARBA" id="ARBA00023187"/>
    </source>
</evidence>
<keyword evidence="6" id="KW-0810">Translation regulation</keyword>
<feature type="signal peptide" evidence="14">
    <location>
        <begin position="1"/>
        <end position="16"/>
    </location>
</feature>
<dbReference type="Pfam" id="PF03227">
    <property type="entry name" value="GILT"/>
    <property type="match status" value="1"/>
</dbReference>
<dbReference type="GO" id="GO:0006417">
    <property type="term" value="P:regulation of translation"/>
    <property type="evidence" value="ECO:0007669"/>
    <property type="project" value="UniProtKB-KW"/>
</dbReference>
<dbReference type="Proteomes" id="UP000835052">
    <property type="component" value="Unassembled WGS sequence"/>
</dbReference>
<dbReference type="InterPro" id="IPR006939">
    <property type="entry name" value="SNF5"/>
</dbReference>
<dbReference type="AlphaFoldDB" id="A0A8S1GQT3"/>
<comment type="function">
    <text evidence="13">Core component of the splicing-dependent multiprotein exon junction complex (EJC) deposited at splice junctions on mRNAs.</text>
</comment>
<reference evidence="16" key="1">
    <citation type="submission" date="2020-10" db="EMBL/GenBank/DDBJ databases">
        <authorList>
            <person name="Kikuchi T."/>
        </authorList>
    </citation>
    <scope>NUCLEOTIDE SEQUENCE</scope>
    <source>
        <strain evidence="16">NKZ352</strain>
    </source>
</reference>
<dbReference type="PANTHER" id="PTHR45894">
    <property type="entry name" value="RNA-BINDING PROTEIN 8A"/>
    <property type="match status" value="1"/>
</dbReference>
<dbReference type="OrthoDB" id="15688at2759"/>
<evidence type="ECO:0000259" key="15">
    <source>
        <dbReference type="PROSITE" id="PS50102"/>
    </source>
</evidence>
<evidence type="ECO:0000256" key="12">
    <source>
        <dbReference type="PROSITE-ProRule" id="PRU00176"/>
    </source>
</evidence>
<feature type="domain" description="RRM" evidence="15">
    <location>
        <begin position="652"/>
        <end position="730"/>
    </location>
</feature>
<evidence type="ECO:0000256" key="10">
    <source>
        <dbReference type="ARBA" id="ARBA00023242"/>
    </source>
</evidence>
<dbReference type="Pfam" id="PF04855">
    <property type="entry name" value="SNF5"/>
    <property type="match status" value="1"/>
</dbReference>
<keyword evidence="13" id="KW-0509">mRNA transport</keyword>
<gene>
    <name evidence="16" type="ORF">CAUJ_LOCUS1966</name>
</gene>